<dbReference type="EMBL" id="JAJBPF010000049">
    <property type="protein sequence ID" value="MCB5645710.1"/>
    <property type="molecule type" value="Genomic_DNA"/>
</dbReference>
<accession>A0AAW4TXK6</accession>
<dbReference type="Proteomes" id="UP001198148">
    <property type="component" value="Unassembled WGS sequence"/>
</dbReference>
<dbReference type="InterPro" id="IPR002560">
    <property type="entry name" value="Transposase_DDE"/>
</dbReference>
<proteinExistence type="predicted"/>
<evidence type="ECO:0000313" key="3">
    <source>
        <dbReference type="Proteomes" id="UP001198148"/>
    </source>
</evidence>
<gene>
    <name evidence="2" type="ORF">LIP63_10175</name>
</gene>
<dbReference type="AlphaFoldDB" id="A0AAW4TXK6"/>
<protein>
    <submittedName>
        <fullName evidence="2">Transposase</fullName>
    </submittedName>
</protein>
<dbReference type="PANTHER" id="PTHR33498:SF1">
    <property type="entry name" value="TRANSPOSASE FOR INSERTION SEQUENCE ELEMENT IS1557"/>
    <property type="match status" value="1"/>
</dbReference>
<dbReference type="PANTHER" id="PTHR33498">
    <property type="entry name" value="TRANSPOSASE FOR INSERTION SEQUENCE ELEMENT IS1557"/>
    <property type="match status" value="1"/>
</dbReference>
<sequence>IRKTHKKYLTCRGHVEHIFEQDGTDEFYQSYMIYQNLLKLIHEKHNDYKKELNNWLNHIFETNNTYFISSAKNIRKNWFVPILKSLTYKAVYVRNGKTYETSFNNGFIESMNNKVKLVKRNAYGYRYFYNLRKRILLHLGFSYEFE</sequence>
<evidence type="ECO:0000259" key="1">
    <source>
        <dbReference type="Pfam" id="PF01610"/>
    </source>
</evidence>
<reference evidence="2" key="1">
    <citation type="submission" date="2021-10" db="EMBL/GenBank/DDBJ databases">
        <title>Collection of gut derived symbiotic bacterial strains cultured from healthy donors.</title>
        <authorList>
            <person name="Lin H."/>
            <person name="Littmann E."/>
            <person name="Claire K."/>
            <person name="Pamer E."/>
        </authorList>
    </citation>
    <scope>NUCLEOTIDE SEQUENCE</scope>
    <source>
        <strain evidence="2">MSK.23.105</strain>
    </source>
</reference>
<name>A0AAW4TXK6_BIFBR</name>
<comment type="caution">
    <text evidence="2">The sequence shown here is derived from an EMBL/GenBank/DDBJ whole genome shotgun (WGS) entry which is preliminary data.</text>
</comment>
<evidence type="ECO:0000313" key="2">
    <source>
        <dbReference type="EMBL" id="MCB5645710.1"/>
    </source>
</evidence>
<feature type="domain" description="Transposase IS204/IS1001/IS1096/IS1165 DDE" evidence="1">
    <location>
        <begin position="24"/>
        <end position="135"/>
    </location>
</feature>
<feature type="non-terminal residue" evidence="2">
    <location>
        <position position="1"/>
    </location>
</feature>
<dbReference type="RefSeq" id="WP_226791993.1">
    <property type="nucleotide sequence ID" value="NZ_JAJBPF010000049.1"/>
</dbReference>
<dbReference type="Pfam" id="PF01610">
    <property type="entry name" value="DDE_Tnp_ISL3"/>
    <property type="match status" value="1"/>
</dbReference>
<dbReference type="InterPro" id="IPR047951">
    <property type="entry name" value="Transpos_ISL3"/>
</dbReference>
<organism evidence="2 3">
    <name type="scientific">Bifidobacterium breve</name>
    <dbReference type="NCBI Taxonomy" id="1685"/>
    <lineage>
        <taxon>Bacteria</taxon>
        <taxon>Bacillati</taxon>
        <taxon>Actinomycetota</taxon>
        <taxon>Actinomycetes</taxon>
        <taxon>Bifidobacteriales</taxon>
        <taxon>Bifidobacteriaceae</taxon>
        <taxon>Bifidobacterium</taxon>
    </lineage>
</organism>